<accession>A0A219ASD4</accession>
<evidence type="ECO:0000256" key="5">
    <source>
        <dbReference type="ARBA" id="ARBA00023015"/>
    </source>
</evidence>
<evidence type="ECO:0000259" key="11">
    <source>
        <dbReference type="PROSITE" id="PS50808"/>
    </source>
</evidence>
<dbReference type="OrthoDB" id="5103939at2759"/>
<dbReference type="PANTHER" id="PTHR46481">
    <property type="entry name" value="ZINC FINGER BED DOMAIN-CONTAINING PROTEIN 4"/>
    <property type="match status" value="1"/>
</dbReference>
<dbReference type="InterPro" id="IPR008906">
    <property type="entry name" value="HATC_C_dom"/>
</dbReference>
<evidence type="ECO:0000256" key="9">
    <source>
        <dbReference type="PROSITE-ProRule" id="PRU00027"/>
    </source>
</evidence>
<evidence type="ECO:0000256" key="3">
    <source>
        <dbReference type="ARBA" id="ARBA00022771"/>
    </source>
</evidence>
<dbReference type="GO" id="GO:0046983">
    <property type="term" value="F:protein dimerization activity"/>
    <property type="evidence" value="ECO:0007669"/>
    <property type="project" value="InterPro"/>
</dbReference>
<evidence type="ECO:0000256" key="8">
    <source>
        <dbReference type="ARBA" id="ARBA00023242"/>
    </source>
</evidence>
<dbReference type="InterPro" id="IPR006680">
    <property type="entry name" value="Amidohydro-rel"/>
</dbReference>
<gene>
    <name evidence="12" type="ORF">VFPPC_18519</name>
</gene>
<keyword evidence="7" id="KW-0804">Transcription</keyword>
<sequence length="899" mass="102423">MAIRFQDGVSRVVDWVSAQVKAQYPGKFGFFASLPLPDIQASLKEVDYCFNKLDPKPDGVVWMSNFYGMYFGDPDLFPIYEALNKLNVTIFEHPTTPCTEYNHLKYDITAEAPTITQKEWQSLNRPVATRQFAAPTLDFPFDTARTFADLFYSQIPTRFSRLKWIIPHAGGGLIPTLDRIVGYSTLYPHLNLTRSSMIATLAKSFYFDLAAGFRPPKPDRAREDIILKQRKRRAEDVWDHFRKPQEDEDKRGKDGQSLMYCKICNGRWSTAITTNARGHLANKHQIYIEVAEPKGKKPRQLALDISFQNATQKLAERDSFELREKLRNAIDRDAFYEAQIQLITRRRMAFNCVEWAEYQALLMSINPEVESLLVESHSSIPIHIERSFRKHYGTVKSRLQNARSQIHYSIDLWKSPNRKSFLGICAQFVDNEYVLRKALLALLQWRFSHSGETMAAHILDAIKAYEIAENTGYIVGDNASSNDTCVAAIGRELIKLGIEFDGKKRRIRCCGHIINLSLEAFLFASTVEALEAAIEAAKEEADLTIVEALQEQLREKQGKKGKKKRLGDEAGWQSISALSNLHTIAVFIRSSSILSDEWETLAGKTLGIDNVTRWNSWFNLIKTAVEKQAKLMIFCQNHHKELGPAVLSPQDWETLKITLEFLQPFSQATLIQESKWSSLDQALWTMDVLFKHYEQAKAKYAHNSHIVNSINMGCILTFIGIHLGVGQPSEQRGRSGQSTKICHFKTNANRGANDSHELSEFDKLAQELDVTEDDGEDEFEKFVTSSPHKITCSPLQWWCKEEQRLEYPRLHKMAIDILSIPPMSDEAERVFSGVRRTISWDRARLGAWIVEMTELLGNWNKNDLIRVLHVLTGEDDEVISLSETGGNEIDIVGGDNSSQ</sequence>
<dbReference type="InterPro" id="IPR012337">
    <property type="entry name" value="RNaseH-like_sf"/>
</dbReference>
<evidence type="ECO:0000256" key="7">
    <source>
        <dbReference type="ARBA" id="ARBA00023163"/>
    </source>
</evidence>
<comment type="caution">
    <text evidence="12">The sequence shown here is derived from an EMBL/GenBank/DDBJ whole genome shotgun (WGS) entry which is preliminary data.</text>
</comment>
<dbReference type="Proteomes" id="UP000078397">
    <property type="component" value="Unassembled WGS sequence"/>
</dbReference>
<protein>
    <submittedName>
        <fullName evidence="12">Amidohydrolase domain-containing protein</fullName>
    </submittedName>
</protein>
<organism evidence="12 13">
    <name type="scientific">Pochonia chlamydosporia 170</name>
    <dbReference type="NCBI Taxonomy" id="1380566"/>
    <lineage>
        <taxon>Eukaryota</taxon>
        <taxon>Fungi</taxon>
        <taxon>Dikarya</taxon>
        <taxon>Ascomycota</taxon>
        <taxon>Pezizomycotina</taxon>
        <taxon>Sordariomycetes</taxon>
        <taxon>Hypocreomycetidae</taxon>
        <taxon>Hypocreales</taxon>
        <taxon>Clavicipitaceae</taxon>
        <taxon>Pochonia</taxon>
    </lineage>
</organism>
<dbReference type="PANTHER" id="PTHR46481:SF10">
    <property type="entry name" value="ZINC FINGER BED DOMAIN-CONTAINING PROTEIN 39"/>
    <property type="match status" value="1"/>
</dbReference>
<reference evidence="12 13" key="1">
    <citation type="journal article" date="2016" name="PLoS Pathog.">
        <title>Biosynthesis of antibiotic leucinostatins in bio-control fungus Purpureocillium lilacinum and their inhibition on phytophthora revealed by genome mining.</title>
        <authorList>
            <person name="Wang G."/>
            <person name="Liu Z."/>
            <person name="Lin R."/>
            <person name="Li E."/>
            <person name="Mao Z."/>
            <person name="Ling J."/>
            <person name="Yang Y."/>
            <person name="Yin W.B."/>
            <person name="Xie B."/>
        </authorList>
    </citation>
    <scope>NUCLEOTIDE SEQUENCE [LARGE SCALE GENOMIC DNA]</scope>
    <source>
        <strain evidence="12">170</strain>
    </source>
</reference>
<keyword evidence="13" id="KW-1185">Reference proteome</keyword>
<proteinExistence type="predicted"/>
<dbReference type="Pfam" id="PF05699">
    <property type="entry name" value="Dimer_Tnp_hAT"/>
    <property type="match status" value="1"/>
</dbReference>
<dbReference type="AlphaFoldDB" id="A0A219ASD4"/>
<keyword evidence="3 9" id="KW-0863">Zinc-finger</keyword>
<feature type="domain" description="BED-type" evidence="11">
    <location>
        <begin position="232"/>
        <end position="291"/>
    </location>
</feature>
<dbReference type="GO" id="GO:0008270">
    <property type="term" value="F:zinc ion binding"/>
    <property type="evidence" value="ECO:0007669"/>
    <property type="project" value="UniProtKB-KW"/>
</dbReference>
<name>A0A219ASD4_METCM</name>
<dbReference type="SUPFAM" id="SSF51556">
    <property type="entry name" value="Metallo-dependent hydrolases"/>
    <property type="match status" value="1"/>
</dbReference>
<feature type="coiled-coil region" evidence="10">
    <location>
        <begin position="527"/>
        <end position="566"/>
    </location>
</feature>
<comment type="subcellular location">
    <subcellularLocation>
        <location evidence="1">Nucleus</location>
    </subcellularLocation>
</comment>
<evidence type="ECO:0000313" key="12">
    <source>
        <dbReference type="EMBL" id="OWT43204.1"/>
    </source>
</evidence>
<keyword evidence="4" id="KW-0862">Zinc</keyword>
<keyword evidence="2" id="KW-0479">Metal-binding</keyword>
<dbReference type="Pfam" id="PF04909">
    <property type="entry name" value="Amidohydro_2"/>
    <property type="match status" value="1"/>
</dbReference>
<dbReference type="GO" id="GO:0003677">
    <property type="term" value="F:DNA binding"/>
    <property type="evidence" value="ECO:0007669"/>
    <property type="project" value="UniProtKB-KW"/>
</dbReference>
<evidence type="ECO:0000256" key="1">
    <source>
        <dbReference type="ARBA" id="ARBA00004123"/>
    </source>
</evidence>
<evidence type="ECO:0000256" key="2">
    <source>
        <dbReference type="ARBA" id="ARBA00022723"/>
    </source>
</evidence>
<dbReference type="PROSITE" id="PS50808">
    <property type="entry name" value="ZF_BED"/>
    <property type="match status" value="1"/>
</dbReference>
<dbReference type="SUPFAM" id="SSF53098">
    <property type="entry name" value="Ribonuclease H-like"/>
    <property type="match status" value="1"/>
</dbReference>
<dbReference type="GeneID" id="33937261"/>
<evidence type="ECO:0000313" key="13">
    <source>
        <dbReference type="Proteomes" id="UP000078397"/>
    </source>
</evidence>
<keyword evidence="8" id="KW-0539">Nucleus</keyword>
<dbReference type="InterPro" id="IPR052035">
    <property type="entry name" value="ZnF_BED_domain_contain"/>
</dbReference>
<dbReference type="GO" id="GO:0005634">
    <property type="term" value="C:nucleus"/>
    <property type="evidence" value="ECO:0007669"/>
    <property type="project" value="UniProtKB-SubCell"/>
</dbReference>
<keyword evidence="10" id="KW-0175">Coiled coil</keyword>
<dbReference type="Gene3D" id="3.20.20.140">
    <property type="entry name" value="Metal-dependent hydrolases"/>
    <property type="match status" value="1"/>
</dbReference>
<dbReference type="InterPro" id="IPR003656">
    <property type="entry name" value="Znf_BED"/>
</dbReference>
<evidence type="ECO:0000256" key="10">
    <source>
        <dbReference type="SAM" id="Coils"/>
    </source>
</evidence>
<dbReference type="KEGG" id="pchm:VFPPC_18519"/>
<evidence type="ECO:0000256" key="4">
    <source>
        <dbReference type="ARBA" id="ARBA00022833"/>
    </source>
</evidence>
<keyword evidence="6" id="KW-0238">DNA-binding</keyword>
<dbReference type="InterPro" id="IPR032466">
    <property type="entry name" value="Metal_Hydrolase"/>
</dbReference>
<dbReference type="EMBL" id="LSBJ02000003">
    <property type="protein sequence ID" value="OWT43204.1"/>
    <property type="molecule type" value="Genomic_DNA"/>
</dbReference>
<keyword evidence="5" id="KW-0805">Transcription regulation</keyword>
<dbReference type="GO" id="GO:0016787">
    <property type="term" value="F:hydrolase activity"/>
    <property type="evidence" value="ECO:0007669"/>
    <property type="project" value="UniProtKB-KW"/>
</dbReference>
<evidence type="ECO:0000256" key="6">
    <source>
        <dbReference type="ARBA" id="ARBA00023125"/>
    </source>
</evidence>
<dbReference type="RefSeq" id="XP_022285649.1">
    <property type="nucleotide sequence ID" value="XM_022430116.1"/>
</dbReference>